<sequence length="265" mass="31020">MHKKYPFDPSIKHHLLIAIGLVVWIFMFLYFTEPLDVSDFDATEKLIYLPGYGFIGALLYVIVLPFQNWLLKRKSSQWTLGNEIVLLCVFCLLSLFVLRLYYLFIIVNWHPNRYDLFYHVKSILLPAILTILPIIIIGRFAFGKYKDKKIEDQKIEIQGEGNYESLRLLLNDLISIQSSDNYVEVFYLDGNVLKKSLIRNTLSKVADSFPELLRTHRSFIINPFHFKSWKTEKGKHLLSLAQDIEVPISKTYLEQVKTQLHSTTE</sequence>
<dbReference type="RefSeq" id="WP_317175385.1">
    <property type="nucleotide sequence ID" value="NZ_JADILU010000002.1"/>
</dbReference>
<feature type="transmembrane region" description="Helical" evidence="1">
    <location>
        <begin position="12"/>
        <end position="31"/>
    </location>
</feature>
<dbReference type="SMART" id="SM00850">
    <property type="entry name" value="LytTR"/>
    <property type="match status" value="1"/>
</dbReference>
<dbReference type="PROSITE" id="PS50930">
    <property type="entry name" value="HTH_LYTTR"/>
    <property type="match status" value="1"/>
</dbReference>
<keyword evidence="1" id="KW-0812">Transmembrane</keyword>
<keyword evidence="4" id="KW-1185">Reference proteome</keyword>
<evidence type="ECO:0000259" key="2">
    <source>
        <dbReference type="PROSITE" id="PS50930"/>
    </source>
</evidence>
<dbReference type="Proteomes" id="UP001597548">
    <property type="component" value="Unassembled WGS sequence"/>
</dbReference>
<comment type="caution">
    <text evidence="3">The sequence shown here is derived from an EMBL/GenBank/DDBJ whole genome shotgun (WGS) entry which is preliminary data.</text>
</comment>
<protein>
    <submittedName>
        <fullName evidence="3">LytTR family transcriptional regulator DNA-binding domain-containing protein</fullName>
    </submittedName>
</protein>
<proteinExistence type="predicted"/>
<evidence type="ECO:0000313" key="4">
    <source>
        <dbReference type="Proteomes" id="UP001597548"/>
    </source>
</evidence>
<dbReference type="InterPro" id="IPR007492">
    <property type="entry name" value="LytTR_DNA-bd_dom"/>
</dbReference>
<accession>A0ABW5ZNJ4</accession>
<organism evidence="3 4">
    <name type="scientific">Psychroserpens luteus</name>
    <dbReference type="NCBI Taxonomy" id="1434066"/>
    <lineage>
        <taxon>Bacteria</taxon>
        <taxon>Pseudomonadati</taxon>
        <taxon>Bacteroidota</taxon>
        <taxon>Flavobacteriia</taxon>
        <taxon>Flavobacteriales</taxon>
        <taxon>Flavobacteriaceae</taxon>
        <taxon>Psychroserpens</taxon>
    </lineage>
</organism>
<evidence type="ECO:0000256" key="1">
    <source>
        <dbReference type="SAM" id="Phobius"/>
    </source>
</evidence>
<reference evidence="4" key="1">
    <citation type="journal article" date="2019" name="Int. J. Syst. Evol. Microbiol.">
        <title>The Global Catalogue of Microorganisms (GCM) 10K type strain sequencing project: providing services to taxonomists for standard genome sequencing and annotation.</title>
        <authorList>
            <consortium name="The Broad Institute Genomics Platform"/>
            <consortium name="The Broad Institute Genome Sequencing Center for Infectious Disease"/>
            <person name="Wu L."/>
            <person name="Ma J."/>
        </authorList>
    </citation>
    <scope>NUCLEOTIDE SEQUENCE [LARGE SCALE GENOMIC DNA]</scope>
    <source>
        <strain evidence="4">KCTC 32514</strain>
    </source>
</reference>
<feature type="domain" description="HTH LytTR-type" evidence="2">
    <location>
        <begin position="157"/>
        <end position="262"/>
    </location>
</feature>
<gene>
    <name evidence="3" type="ORF">ACFS29_00160</name>
</gene>
<evidence type="ECO:0000313" key="3">
    <source>
        <dbReference type="EMBL" id="MFD2914035.1"/>
    </source>
</evidence>
<name>A0ABW5ZNJ4_9FLAO</name>
<keyword evidence="3" id="KW-0238">DNA-binding</keyword>
<dbReference type="GO" id="GO:0003677">
    <property type="term" value="F:DNA binding"/>
    <property type="evidence" value="ECO:0007669"/>
    <property type="project" value="UniProtKB-KW"/>
</dbReference>
<feature type="transmembrane region" description="Helical" evidence="1">
    <location>
        <begin position="83"/>
        <end position="103"/>
    </location>
</feature>
<dbReference type="Pfam" id="PF04397">
    <property type="entry name" value="LytTR"/>
    <property type="match status" value="1"/>
</dbReference>
<feature type="transmembrane region" description="Helical" evidence="1">
    <location>
        <begin position="51"/>
        <end position="71"/>
    </location>
</feature>
<dbReference type="EMBL" id="JBHUOS010000001">
    <property type="protein sequence ID" value="MFD2914035.1"/>
    <property type="molecule type" value="Genomic_DNA"/>
</dbReference>
<feature type="transmembrane region" description="Helical" evidence="1">
    <location>
        <begin position="123"/>
        <end position="142"/>
    </location>
</feature>
<keyword evidence="1" id="KW-0472">Membrane</keyword>
<keyword evidence="1" id="KW-1133">Transmembrane helix</keyword>
<dbReference type="Gene3D" id="2.40.50.1020">
    <property type="entry name" value="LytTr DNA-binding domain"/>
    <property type="match status" value="1"/>
</dbReference>